<keyword evidence="3" id="KW-0805">Transcription regulation</keyword>
<accession>A0AAD7A9M6</accession>
<name>A0AAD7A9M6_9AGAR</name>
<dbReference type="InterPro" id="IPR001138">
    <property type="entry name" value="Zn2Cys6_DnaBD"/>
</dbReference>
<reference evidence="7" key="1">
    <citation type="submission" date="2023-03" db="EMBL/GenBank/DDBJ databases">
        <title>Massive genome expansion in bonnet fungi (Mycena s.s.) driven by repeated elements and novel gene families across ecological guilds.</title>
        <authorList>
            <consortium name="Lawrence Berkeley National Laboratory"/>
            <person name="Harder C.B."/>
            <person name="Miyauchi S."/>
            <person name="Viragh M."/>
            <person name="Kuo A."/>
            <person name="Thoen E."/>
            <person name="Andreopoulos B."/>
            <person name="Lu D."/>
            <person name="Skrede I."/>
            <person name="Drula E."/>
            <person name="Henrissat B."/>
            <person name="Morin E."/>
            <person name="Kohler A."/>
            <person name="Barry K."/>
            <person name="LaButti K."/>
            <person name="Morin E."/>
            <person name="Salamov A."/>
            <person name="Lipzen A."/>
            <person name="Mereny Z."/>
            <person name="Hegedus B."/>
            <person name="Baldrian P."/>
            <person name="Stursova M."/>
            <person name="Weitz H."/>
            <person name="Taylor A."/>
            <person name="Grigoriev I.V."/>
            <person name="Nagy L.G."/>
            <person name="Martin F."/>
            <person name="Kauserud H."/>
        </authorList>
    </citation>
    <scope>NUCLEOTIDE SEQUENCE</scope>
    <source>
        <strain evidence="7">CBHHK002</strain>
    </source>
</reference>
<keyword evidence="1" id="KW-0479">Metal-binding</keyword>
<organism evidence="7 8">
    <name type="scientific">Mycena albidolilacea</name>
    <dbReference type="NCBI Taxonomy" id="1033008"/>
    <lineage>
        <taxon>Eukaryota</taxon>
        <taxon>Fungi</taxon>
        <taxon>Dikarya</taxon>
        <taxon>Basidiomycota</taxon>
        <taxon>Agaricomycotina</taxon>
        <taxon>Agaricomycetes</taxon>
        <taxon>Agaricomycetidae</taxon>
        <taxon>Agaricales</taxon>
        <taxon>Marasmiineae</taxon>
        <taxon>Mycenaceae</taxon>
        <taxon>Mycena</taxon>
    </lineage>
</organism>
<dbReference type="CDD" id="cd12148">
    <property type="entry name" value="fungal_TF_MHR"/>
    <property type="match status" value="1"/>
</dbReference>
<dbReference type="AlphaFoldDB" id="A0AAD7A9M6"/>
<keyword evidence="4" id="KW-0804">Transcription</keyword>
<evidence type="ECO:0000313" key="8">
    <source>
        <dbReference type="Proteomes" id="UP001218218"/>
    </source>
</evidence>
<evidence type="ECO:0000256" key="5">
    <source>
        <dbReference type="ARBA" id="ARBA00023242"/>
    </source>
</evidence>
<dbReference type="Pfam" id="PF00172">
    <property type="entry name" value="Zn_clus"/>
    <property type="match status" value="1"/>
</dbReference>
<dbReference type="SMART" id="SM00066">
    <property type="entry name" value="GAL4"/>
    <property type="match status" value="1"/>
</dbReference>
<dbReference type="CDD" id="cd00067">
    <property type="entry name" value="GAL4"/>
    <property type="match status" value="1"/>
</dbReference>
<dbReference type="GO" id="GO:0003677">
    <property type="term" value="F:DNA binding"/>
    <property type="evidence" value="ECO:0007669"/>
    <property type="project" value="InterPro"/>
</dbReference>
<keyword evidence="8" id="KW-1185">Reference proteome</keyword>
<dbReference type="SUPFAM" id="SSF57701">
    <property type="entry name" value="Zn2/Cys6 DNA-binding domain"/>
    <property type="match status" value="1"/>
</dbReference>
<gene>
    <name evidence="7" type="ORF">DFH08DRAFT_913423</name>
</gene>
<dbReference type="Pfam" id="PF04082">
    <property type="entry name" value="Fungal_trans"/>
    <property type="match status" value="1"/>
</dbReference>
<dbReference type="PROSITE" id="PS50048">
    <property type="entry name" value="ZN2_CY6_FUNGAL_2"/>
    <property type="match status" value="1"/>
</dbReference>
<dbReference type="PANTHER" id="PTHR47660:SF3">
    <property type="entry name" value="FINGER DOMAIN PROTEIN, PUTATIVE (AFU_ORTHOLOGUE AFUA_4G03310)-RELATED"/>
    <property type="match status" value="1"/>
</dbReference>
<dbReference type="InterPro" id="IPR007219">
    <property type="entry name" value="XnlR_reg_dom"/>
</dbReference>
<dbReference type="InterPro" id="IPR036864">
    <property type="entry name" value="Zn2-C6_fun-type_DNA-bd_sf"/>
</dbReference>
<proteinExistence type="predicted"/>
<dbReference type="GO" id="GO:0006351">
    <property type="term" value="P:DNA-templated transcription"/>
    <property type="evidence" value="ECO:0007669"/>
    <property type="project" value="InterPro"/>
</dbReference>
<comment type="caution">
    <text evidence="7">The sequence shown here is derived from an EMBL/GenBank/DDBJ whole genome shotgun (WGS) entry which is preliminary data.</text>
</comment>
<dbReference type="PROSITE" id="PS00463">
    <property type="entry name" value="ZN2_CY6_FUNGAL_1"/>
    <property type="match status" value="1"/>
</dbReference>
<dbReference type="Proteomes" id="UP001218218">
    <property type="component" value="Unassembled WGS sequence"/>
</dbReference>
<evidence type="ECO:0000256" key="3">
    <source>
        <dbReference type="ARBA" id="ARBA00023015"/>
    </source>
</evidence>
<sequence>MSAAHSTPGQFTTRKKACLKCSEAKARCSLQRPMCSRCQGRGLECHWFNPDSPDTNGASAVIDYAAVGESNTSFPASVLAVEELRYSSTPIEPSPTTLESARIGSRWMDALIPPPGRIAKTFTSQTIQYISRILKSYAKTIVKDDALPPIVHLFQPAAPRQLLVNCRTLLRMWENRAPGSESLVRETILREMNRLFEEHHNYDHITLLSACQAYLLYSMYMFFCTDPDTRAMIDTATMINLQELASAMSLTGLYPSGMQERPLPDWESWIVAEAKRRTLYIMYSFDHVFNYYHDTTSYIGTELGHLPLPAHKGLWAATTENSWKTEYERFTREWPSEAPRLEDLWPQEAEVVVKERRERADRWVESADEFGMFMFAMSNMIFGS</sequence>
<dbReference type="GO" id="GO:0000981">
    <property type="term" value="F:DNA-binding transcription factor activity, RNA polymerase II-specific"/>
    <property type="evidence" value="ECO:0007669"/>
    <property type="project" value="InterPro"/>
</dbReference>
<evidence type="ECO:0000256" key="4">
    <source>
        <dbReference type="ARBA" id="ARBA00023163"/>
    </source>
</evidence>
<dbReference type="GO" id="GO:0008270">
    <property type="term" value="F:zinc ion binding"/>
    <property type="evidence" value="ECO:0007669"/>
    <property type="project" value="InterPro"/>
</dbReference>
<evidence type="ECO:0000259" key="6">
    <source>
        <dbReference type="PROSITE" id="PS50048"/>
    </source>
</evidence>
<keyword evidence="2" id="KW-0862">Zinc</keyword>
<keyword evidence="5" id="KW-0539">Nucleus</keyword>
<evidence type="ECO:0000313" key="7">
    <source>
        <dbReference type="EMBL" id="KAJ7352682.1"/>
    </source>
</evidence>
<dbReference type="Gene3D" id="4.10.240.10">
    <property type="entry name" value="Zn(2)-C6 fungal-type DNA-binding domain"/>
    <property type="match status" value="1"/>
</dbReference>
<dbReference type="PANTHER" id="PTHR47660">
    <property type="entry name" value="TRANSCRIPTION FACTOR WITH C2H2 AND ZN(2)-CYS(6) DNA BINDING DOMAIN (EUROFUNG)-RELATED-RELATED"/>
    <property type="match status" value="1"/>
</dbReference>
<feature type="domain" description="Zn(2)-C6 fungal-type" evidence="6">
    <location>
        <begin position="17"/>
        <end position="47"/>
    </location>
</feature>
<dbReference type="EMBL" id="JARIHO010000012">
    <property type="protein sequence ID" value="KAJ7352682.1"/>
    <property type="molecule type" value="Genomic_DNA"/>
</dbReference>
<protein>
    <recommendedName>
        <fullName evidence="6">Zn(2)-C6 fungal-type domain-containing protein</fullName>
    </recommendedName>
</protein>
<evidence type="ECO:0000256" key="2">
    <source>
        <dbReference type="ARBA" id="ARBA00022833"/>
    </source>
</evidence>
<evidence type="ECO:0000256" key="1">
    <source>
        <dbReference type="ARBA" id="ARBA00022723"/>
    </source>
</evidence>